<organism evidence="1 2">
    <name type="scientific">Brevibacillus laterosporus</name>
    <name type="common">Bacillus laterosporus</name>
    <dbReference type="NCBI Taxonomy" id="1465"/>
    <lineage>
        <taxon>Bacteria</taxon>
        <taxon>Bacillati</taxon>
        <taxon>Bacillota</taxon>
        <taxon>Bacilli</taxon>
        <taxon>Bacillales</taxon>
        <taxon>Paenibacillaceae</taxon>
        <taxon>Brevibacillus</taxon>
    </lineage>
</organism>
<proteinExistence type="predicted"/>
<gene>
    <name evidence="1" type="ORF">EEL30_14010</name>
</gene>
<reference evidence="1 2" key="1">
    <citation type="submission" date="2018-11" db="EMBL/GenBank/DDBJ databases">
        <title>Phylogenetic determinants of toxin gene distribution in genomes of Brevibacillus laterosporus.</title>
        <authorList>
            <person name="Glare T.R."/>
            <person name="Durrant A."/>
            <person name="Berry C."/>
            <person name="Palma L."/>
            <person name="Ormskirk M."/>
            <person name="Cox M.O."/>
        </authorList>
    </citation>
    <scope>NUCLEOTIDE SEQUENCE [LARGE SCALE GENOMIC DNA]</scope>
    <source>
        <strain evidence="1 2">1821L</strain>
    </source>
</reference>
<dbReference type="AlphaFoldDB" id="A0A502HI39"/>
<sequence>MFSSLYIYLLLNMTQKLSDSLHLASRFCETLVPNTIPSSSYSYSATSKFTTEKKACYKKVYPFQIGLNPEDAKIWPL</sequence>
<accession>A0A502HI39</accession>
<keyword evidence="2" id="KW-1185">Reference proteome</keyword>
<evidence type="ECO:0000313" key="2">
    <source>
        <dbReference type="Proteomes" id="UP000319432"/>
    </source>
</evidence>
<evidence type="ECO:0000313" key="1">
    <source>
        <dbReference type="EMBL" id="QDX93312.1"/>
    </source>
</evidence>
<protein>
    <submittedName>
        <fullName evidence="1">Uncharacterized protein</fullName>
    </submittedName>
</protein>
<dbReference type="EMBL" id="CP033464">
    <property type="protein sequence ID" value="QDX93312.1"/>
    <property type="molecule type" value="Genomic_DNA"/>
</dbReference>
<name>A0A502HI39_BRELA</name>
<dbReference type="Proteomes" id="UP000319432">
    <property type="component" value="Chromosome"/>
</dbReference>